<dbReference type="PANTHER" id="PTHR30041:SF8">
    <property type="entry name" value="PROTEIN YFFB"/>
    <property type="match status" value="1"/>
</dbReference>
<dbReference type="InterPro" id="IPR006660">
    <property type="entry name" value="Arsenate_reductase-like"/>
</dbReference>
<comment type="caution">
    <text evidence="3">The sequence shown here is derived from an EMBL/GenBank/DDBJ whole genome shotgun (WGS) entry which is preliminary data.</text>
</comment>
<organism evidence="3 4">
    <name type="scientific">Thorsellia kenyensis</name>
    <dbReference type="NCBI Taxonomy" id="1549888"/>
    <lineage>
        <taxon>Bacteria</taxon>
        <taxon>Pseudomonadati</taxon>
        <taxon>Pseudomonadota</taxon>
        <taxon>Gammaproteobacteria</taxon>
        <taxon>Enterobacterales</taxon>
        <taxon>Thorselliaceae</taxon>
        <taxon>Thorsellia</taxon>
    </lineage>
</organism>
<dbReference type="Gene3D" id="3.40.30.10">
    <property type="entry name" value="Glutaredoxin"/>
    <property type="match status" value="1"/>
</dbReference>
<evidence type="ECO:0000256" key="2">
    <source>
        <dbReference type="PROSITE-ProRule" id="PRU01282"/>
    </source>
</evidence>
<dbReference type="PANTHER" id="PTHR30041">
    <property type="entry name" value="ARSENATE REDUCTASE"/>
    <property type="match status" value="1"/>
</dbReference>
<dbReference type="RefSeq" id="WP_385877744.1">
    <property type="nucleotide sequence ID" value="NZ_JBHLXE010000107.1"/>
</dbReference>
<proteinExistence type="inferred from homology"/>
<evidence type="ECO:0000313" key="4">
    <source>
        <dbReference type="Proteomes" id="UP001589758"/>
    </source>
</evidence>
<comment type="similarity">
    <text evidence="1 2">Belongs to the ArsC family.</text>
</comment>
<dbReference type="Pfam" id="PF03960">
    <property type="entry name" value="ArsC"/>
    <property type="match status" value="1"/>
</dbReference>
<dbReference type="EMBL" id="JBHLXE010000107">
    <property type="protein sequence ID" value="MFC0180622.1"/>
    <property type="molecule type" value="Genomic_DNA"/>
</dbReference>
<dbReference type="InterPro" id="IPR006504">
    <property type="entry name" value="Tscrpt_reg_Spx/MgsR"/>
</dbReference>
<dbReference type="PROSITE" id="PS51353">
    <property type="entry name" value="ARSC"/>
    <property type="match status" value="1"/>
</dbReference>
<dbReference type="Proteomes" id="UP001589758">
    <property type="component" value="Unassembled WGS sequence"/>
</dbReference>
<reference evidence="3 4" key="1">
    <citation type="submission" date="2024-09" db="EMBL/GenBank/DDBJ databases">
        <authorList>
            <person name="Sun Q."/>
            <person name="Mori K."/>
        </authorList>
    </citation>
    <scope>NUCLEOTIDE SEQUENCE [LARGE SCALE GENOMIC DNA]</scope>
    <source>
        <strain evidence="3 4">CCM 8545</strain>
    </source>
</reference>
<dbReference type="SUPFAM" id="SSF52833">
    <property type="entry name" value="Thioredoxin-like"/>
    <property type="match status" value="1"/>
</dbReference>
<name>A0ABV6CCB1_9GAMM</name>
<keyword evidence="4" id="KW-1185">Reference proteome</keyword>
<evidence type="ECO:0000313" key="3">
    <source>
        <dbReference type="EMBL" id="MFC0180622.1"/>
    </source>
</evidence>
<accession>A0ABV6CCB1</accession>
<protein>
    <submittedName>
        <fullName evidence="3">Spx/MgsR family RNA polymerase-binding regulatory protein</fullName>
    </submittedName>
</protein>
<dbReference type="InterPro" id="IPR036249">
    <property type="entry name" value="Thioredoxin-like_sf"/>
</dbReference>
<gene>
    <name evidence="3" type="ORF">ACFFIT_11120</name>
</gene>
<dbReference type="NCBIfam" id="TIGR01617">
    <property type="entry name" value="arsC_related"/>
    <property type="match status" value="1"/>
</dbReference>
<evidence type="ECO:0000256" key="1">
    <source>
        <dbReference type="ARBA" id="ARBA00007198"/>
    </source>
</evidence>
<sequence>MSINNIKVFGIKNCDKVKKAQNWLSEHEKVFEFIDYTKATFDDKWYLDIIDKIGLEEFVNKKSTTWRALDAINRENASSVEKVIPLLRMYPKLMKRPILCIYDDESLIKVAVGFNEISYLELFNI</sequence>